<dbReference type="STRING" id="101091.A0A1C7MZS0"/>
<protein>
    <recommendedName>
        <fullName evidence="1">ATP-dependent DNA helicase</fullName>
        <ecNumber evidence="1">5.6.2.3</ecNumber>
    </recommendedName>
</protein>
<evidence type="ECO:0000313" key="5">
    <source>
        <dbReference type="Proteomes" id="UP000093000"/>
    </source>
</evidence>
<dbReference type="InterPro" id="IPR010285">
    <property type="entry name" value="DNA_helicase_pif1-like_DEAD"/>
</dbReference>
<feature type="domain" description="Helitron helicase-like" evidence="3">
    <location>
        <begin position="329"/>
        <end position="438"/>
    </location>
</feature>
<evidence type="ECO:0000259" key="3">
    <source>
        <dbReference type="Pfam" id="PF14214"/>
    </source>
</evidence>
<dbReference type="PANTHER" id="PTHR47642:SF5">
    <property type="entry name" value="ATP-DEPENDENT DNA HELICASE"/>
    <property type="match status" value="1"/>
</dbReference>
<reference evidence="4 5" key="1">
    <citation type="submission" date="2016-03" db="EMBL/GenBank/DDBJ databases">
        <title>Choanephora cucurbitarum.</title>
        <authorList>
            <person name="Min B."/>
            <person name="Park H."/>
            <person name="Park J.-H."/>
            <person name="Shin H.-D."/>
            <person name="Choi I.-G."/>
        </authorList>
    </citation>
    <scope>NUCLEOTIDE SEQUENCE [LARGE SCALE GENOMIC DNA]</scope>
    <source>
        <strain evidence="4 5">KUS-F28377</strain>
    </source>
</reference>
<dbReference type="Pfam" id="PF05970">
    <property type="entry name" value="PIF1"/>
    <property type="match status" value="1"/>
</dbReference>
<evidence type="ECO:0000259" key="2">
    <source>
        <dbReference type="Pfam" id="PF05970"/>
    </source>
</evidence>
<sequence>MFFTFRVQYPNLSTFNRIQKRQIESFQKFTNEKPNGFCCICLKVLYPEEQRYRKFQPEFIFPCSNWKMDPIAKLDDQEKKMVCKDHAKSIESFKEFEYPGDLIEETAKTKYREKAALAPIKLMSQITRKSTLLHGRIGHYEVKGNMYNVHNYEFAEMAYGGTLSMFFQRGDPVNINKKNVQDAYKRLQETHPLLARYNLPQLTYSLVNYHITENKKHVGIEKGWLNNALFAKDDVNPQATDVEFKDLNIGEDNVGKYVRYSHPSLLALVFPYLYTNCTGHYSLVPTHTDEYHNREGIYGLPARQGGDAQATLNGESLGYYAKTRLLAKDRHTATNKLKKNIVSTVPSQIRSSYSYKRKNFLNLQCIFESLGPPELFLTFTCDDKIPEFKGLSDQDINFSWEDPVMFSRHFKRKWQKFFSGYICKNFAQQIGGVKEYSWFPSNSTSDPLLYKLVEDLQVHRCNDNYCKRGDSTKKCRFGYPKPFATETVIEDSCNVIYKRDVGDASVNNYNPYLLATFRTSMDIQYNNGPQAVRCLAKYLAKDDYEAKIMLKNVISQNSGYYKRTSFVTEREHYQTRIVGAVEATYDVLGWRKHSNSREVLFLNTNLFGQDTKGLRTDIHDVDPNSDDIYAKTHVEIYEDRDGAAELTMPQFFCFYKREYGRKSLDGIVTDVQRDYHPSPLPMYICCPKLKHVYKLIKDKPRFWRTFNQSEMNGESFYYQQIVTKKAVLNTTFRAEMEPYVTWKDYYEHLINLEEGGIQVNRQVNIESLQDVNDAERGIDVSREKLFLMLSTPNSDQKSIYDQLVEEMNVNSVAFVSGAAGTGKSFILRMLERHYKIEGYKVFKLAPTGVAAYNISGQTLHRFFGLTNIALAPNFSLLDQYVKLYPKMILLIDEYSMISSKLLESTNEALTKVTNRNVNMGGIRTIFFGDIAQLLPVKSNEGKIWESGIFNTVNRYQLRIPVRQNDPTFVTILNKVRCYNFDQSVIEFINARTVRKSELPSRCLRLYTTIERVRTANVGDYNSFPGEGKIYEAQDNYTGNAGTAKAALTETRLLQRLPLKINMPVMLIQNLNVQGG</sequence>
<keyword evidence="1" id="KW-0067">ATP-binding</keyword>
<comment type="cofactor">
    <cofactor evidence="1">
        <name>Mg(2+)</name>
        <dbReference type="ChEBI" id="CHEBI:18420"/>
    </cofactor>
</comment>
<keyword evidence="1 4" id="KW-0347">Helicase</keyword>
<dbReference type="Gene3D" id="3.40.50.300">
    <property type="entry name" value="P-loop containing nucleotide triphosphate hydrolases"/>
    <property type="match status" value="1"/>
</dbReference>
<keyword evidence="1" id="KW-0233">DNA recombination</keyword>
<dbReference type="OrthoDB" id="2449559at2759"/>
<comment type="similarity">
    <text evidence="1">Belongs to the helicase family.</text>
</comment>
<dbReference type="AlphaFoldDB" id="A0A1C7MZS0"/>
<keyword evidence="5" id="KW-1185">Reference proteome</keyword>
<feature type="domain" description="DNA helicase Pif1-like DEAD-box helicase" evidence="2">
    <location>
        <begin position="793"/>
        <end position="942"/>
    </location>
</feature>
<dbReference type="SUPFAM" id="SSF52540">
    <property type="entry name" value="P-loop containing nucleoside triphosphate hydrolases"/>
    <property type="match status" value="2"/>
</dbReference>
<dbReference type="InterPro" id="IPR027417">
    <property type="entry name" value="P-loop_NTPase"/>
</dbReference>
<evidence type="ECO:0000313" key="4">
    <source>
        <dbReference type="EMBL" id="OBZ82261.1"/>
    </source>
</evidence>
<evidence type="ECO:0000256" key="1">
    <source>
        <dbReference type="RuleBase" id="RU363044"/>
    </source>
</evidence>
<name>A0A1C7MZS0_9FUNG</name>
<proteinExistence type="inferred from homology"/>
<accession>A0A1C7MZS0</accession>
<organism evidence="4 5">
    <name type="scientific">Choanephora cucurbitarum</name>
    <dbReference type="NCBI Taxonomy" id="101091"/>
    <lineage>
        <taxon>Eukaryota</taxon>
        <taxon>Fungi</taxon>
        <taxon>Fungi incertae sedis</taxon>
        <taxon>Mucoromycota</taxon>
        <taxon>Mucoromycotina</taxon>
        <taxon>Mucoromycetes</taxon>
        <taxon>Mucorales</taxon>
        <taxon>Mucorineae</taxon>
        <taxon>Choanephoraceae</taxon>
        <taxon>Choanephoroideae</taxon>
        <taxon>Choanephora</taxon>
    </lineage>
</organism>
<keyword evidence="1" id="KW-0234">DNA repair</keyword>
<keyword evidence="1" id="KW-0227">DNA damage</keyword>
<dbReference type="Pfam" id="PF14214">
    <property type="entry name" value="Helitron_like_N"/>
    <property type="match status" value="1"/>
</dbReference>
<dbReference type="GO" id="GO:0006281">
    <property type="term" value="P:DNA repair"/>
    <property type="evidence" value="ECO:0007669"/>
    <property type="project" value="UniProtKB-KW"/>
</dbReference>
<dbReference type="GO" id="GO:0006310">
    <property type="term" value="P:DNA recombination"/>
    <property type="evidence" value="ECO:0007669"/>
    <property type="project" value="UniProtKB-KW"/>
</dbReference>
<keyword evidence="1" id="KW-0547">Nucleotide-binding</keyword>
<dbReference type="InParanoid" id="A0A1C7MZS0"/>
<keyword evidence="1" id="KW-0378">Hydrolase</keyword>
<comment type="caution">
    <text evidence="4">The sequence shown here is derived from an EMBL/GenBank/DDBJ whole genome shotgun (WGS) entry which is preliminary data.</text>
</comment>
<dbReference type="GO" id="GO:0000723">
    <property type="term" value="P:telomere maintenance"/>
    <property type="evidence" value="ECO:0007669"/>
    <property type="project" value="InterPro"/>
</dbReference>
<dbReference type="GO" id="GO:0005524">
    <property type="term" value="F:ATP binding"/>
    <property type="evidence" value="ECO:0007669"/>
    <property type="project" value="UniProtKB-KW"/>
</dbReference>
<dbReference type="Proteomes" id="UP000093000">
    <property type="component" value="Unassembled WGS sequence"/>
</dbReference>
<dbReference type="EMBL" id="LUGH01000910">
    <property type="protein sequence ID" value="OBZ82261.1"/>
    <property type="molecule type" value="Genomic_DNA"/>
</dbReference>
<dbReference type="EC" id="5.6.2.3" evidence="1"/>
<dbReference type="InterPro" id="IPR025476">
    <property type="entry name" value="Helitron_helicase-like"/>
</dbReference>
<dbReference type="PANTHER" id="PTHR47642">
    <property type="entry name" value="ATP-DEPENDENT DNA HELICASE"/>
    <property type="match status" value="1"/>
</dbReference>
<dbReference type="GO" id="GO:0043139">
    <property type="term" value="F:5'-3' DNA helicase activity"/>
    <property type="evidence" value="ECO:0007669"/>
    <property type="project" value="UniProtKB-EC"/>
</dbReference>
<dbReference type="GO" id="GO:0016887">
    <property type="term" value="F:ATP hydrolysis activity"/>
    <property type="evidence" value="ECO:0007669"/>
    <property type="project" value="RHEA"/>
</dbReference>
<comment type="catalytic activity">
    <reaction evidence="1">
        <text>ATP + H2O = ADP + phosphate + H(+)</text>
        <dbReference type="Rhea" id="RHEA:13065"/>
        <dbReference type="ChEBI" id="CHEBI:15377"/>
        <dbReference type="ChEBI" id="CHEBI:15378"/>
        <dbReference type="ChEBI" id="CHEBI:30616"/>
        <dbReference type="ChEBI" id="CHEBI:43474"/>
        <dbReference type="ChEBI" id="CHEBI:456216"/>
        <dbReference type="EC" id="5.6.2.3"/>
    </reaction>
</comment>
<gene>
    <name evidence="4" type="primary">pfh1_2</name>
    <name evidence="4" type="ORF">A0J61_09687</name>
</gene>
<dbReference type="InterPro" id="IPR051055">
    <property type="entry name" value="PIF1_helicase"/>
</dbReference>